<feature type="domain" description="3-hydroxyacyl-CoA dehydrogenase C-terminal" evidence="9">
    <location>
        <begin position="174"/>
        <end position="251"/>
    </location>
</feature>
<dbReference type="GO" id="GO:0004300">
    <property type="term" value="F:enoyl-CoA hydratase activity"/>
    <property type="evidence" value="ECO:0007669"/>
    <property type="project" value="UniProtKB-EC"/>
</dbReference>
<accession>A0A7J8L5B8</accession>
<dbReference type="Pfam" id="PF02737">
    <property type="entry name" value="3HCDH_N"/>
    <property type="match status" value="1"/>
</dbReference>
<proteinExistence type="inferred from homology"/>
<feature type="domain" description="3-hydroxyacyl-CoA dehydrogenase NAD binding" evidence="10">
    <location>
        <begin position="1"/>
        <end position="36"/>
    </location>
</feature>
<dbReference type="Pfam" id="PF00725">
    <property type="entry name" value="3HCDH"/>
    <property type="match status" value="2"/>
</dbReference>
<dbReference type="GO" id="GO:0006635">
    <property type="term" value="P:fatty acid beta-oxidation"/>
    <property type="evidence" value="ECO:0007669"/>
    <property type="project" value="TreeGrafter"/>
</dbReference>
<evidence type="ECO:0000256" key="3">
    <source>
        <dbReference type="ARBA" id="ARBA00023235"/>
    </source>
</evidence>
<keyword evidence="3" id="KW-0413">Isomerase</keyword>
<keyword evidence="8" id="KW-0812">Transmembrane</keyword>
<dbReference type="PROSITE" id="PS00067">
    <property type="entry name" value="3HCDH"/>
    <property type="match status" value="1"/>
</dbReference>
<dbReference type="GO" id="GO:0016853">
    <property type="term" value="F:isomerase activity"/>
    <property type="evidence" value="ECO:0007669"/>
    <property type="project" value="UniProtKB-KW"/>
</dbReference>
<dbReference type="GO" id="GO:0005777">
    <property type="term" value="C:peroxisome"/>
    <property type="evidence" value="ECO:0007669"/>
    <property type="project" value="TreeGrafter"/>
</dbReference>
<evidence type="ECO:0000313" key="11">
    <source>
        <dbReference type="EMBL" id="MBA0547644.1"/>
    </source>
</evidence>
<keyword evidence="12" id="KW-1185">Reference proteome</keyword>
<keyword evidence="4" id="KW-0456">Lyase</keyword>
<dbReference type="PANTHER" id="PTHR23309:SF49">
    <property type="entry name" value="PEROXISOMAL BIFUNCTIONAL ENZYME"/>
    <property type="match status" value="1"/>
</dbReference>
<comment type="catalytic activity">
    <reaction evidence="6">
        <text>a (3S)-3-hydroxyacyl-CoA = a (2E)-enoyl-CoA + H2O</text>
        <dbReference type="Rhea" id="RHEA:16105"/>
        <dbReference type="ChEBI" id="CHEBI:15377"/>
        <dbReference type="ChEBI" id="CHEBI:57318"/>
        <dbReference type="ChEBI" id="CHEBI:58856"/>
        <dbReference type="EC" id="4.2.1.17"/>
    </reaction>
</comment>
<dbReference type="SUPFAM" id="SSF48179">
    <property type="entry name" value="6-phosphogluconate dehydrogenase C-terminal domain-like"/>
    <property type="match status" value="2"/>
</dbReference>
<comment type="catalytic activity">
    <reaction evidence="7">
        <text>a 4-saturated-(3S)-3-hydroxyacyl-CoA = a (3E)-enoyl-CoA + H2O</text>
        <dbReference type="Rhea" id="RHEA:20724"/>
        <dbReference type="ChEBI" id="CHEBI:15377"/>
        <dbReference type="ChEBI" id="CHEBI:58521"/>
        <dbReference type="ChEBI" id="CHEBI:137480"/>
        <dbReference type="EC" id="4.2.1.17"/>
    </reaction>
</comment>
<feature type="domain" description="3-hydroxyacyl-CoA dehydrogenase C-terminal" evidence="9">
    <location>
        <begin position="39"/>
        <end position="132"/>
    </location>
</feature>
<comment type="similarity">
    <text evidence="1">In the central section; belongs to the 3-hydroxyacyl-CoA dehydrogenase family.</text>
</comment>
<dbReference type="PANTHER" id="PTHR23309">
    <property type="entry name" value="3-HYDROXYACYL-COA DEHYROGENASE"/>
    <property type="match status" value="1"/>
</dbReference>
<keyword evidence="5" id="KW-0511">Multifunctional enzyme</keyword>
<organism evidence="11 12">
    <name type="scientific">Gossypium lobatum</name>
    <dbReference type="NCBI Taxonomy" id="34289"/>
    <lineage>
        <taxon>Eukaryota</taxon>
        <taxon>Viridiplantae</taxon>
        <taxon>Streptophyta</taxon>
        <taxon>Embryophyta</taxon>
        <taxon>Tracheophyta</taxon>
        <taxon>Spermatophyta</taxon>
        <taxon>Magnoliopsida</taxon>
        <taxon>eudicotyledons</taxon>
        <taxon>Gunneridae</taxon>
        <taxon>Pentapetalae</taxon>
        <taxon>rosids</taxon>
        <taxon>malvids</taxon>
        <taxon>Malvales</taxon>
        <taxon>Malvaceae</taxon>
        <taxon>Malvoideae</taxon>
        <taxon>Gossypium</taxon>
    </lineage>
</organism>
<dbReference type="EMBL" id="JABEZX010000001">
    <property type="protein sequence ID" value="MBA0547644.1"/>
    <property type="molecule type" value="Genomic_DNA"/>
</dbReference>
<dbReference type="InterPro" id="IPR008927">
    <property type="entry name" value="6-PGluconate_DH-like_C_sf"/>
</dbReference>
<dbReference type="Gene3D" id="1.10.1040.50">
    <property type="match status" value="1"/>
</dbReference>
<dbReference type="InterPro" id="IPR006176">
    <property type="entry name" value="3-OHacyl-CoA_DH_NAD-bd"/>
</dbReference>
<evidence type="ECO:0000259" key="9">
    <source>
        <dbReference type="Pfam" id="PF00725"/>
    </source>
</evidence>
<evidence type="ECO:0000313" key="12">
    <source>
        <dbReference type="Proteomes" id="UP000593572"/>
    </source>
</evidence>
<dbReference type="AlphaFoldDB" id="A0A7J8L5B8"/>
<dbReference type="InterPro" id="IPR006108">
    <property type="entry name" value="3HC_DH_C"/>
</dbReference>
<dbReference type="GO" id="GO:0003857">
    <property type="term" value="F:(3S)-3-hydroxyacyl-CoA dehydrogenase (NAD+) activity"/>
    <property type="evidence" value="ECO:0007669"/>
    <property type="project" value="TreeGrafter"/>
</dbReference>
<evidence type="ECO:0000256" key="6">
    <source>
        <dbReference type="ARBA" id="ARBA00023709"/>
    </source>
</evidence>
<evidence type="ECO:0000256" key="7">
    <source>
        <dbReference type="ARBA" id="ARBA00023717"/>
    </source>
</evidence>
<keyword evidence="2" id="KW-0560">Oxidoreductase</keyword>
<dbReference type="FunFam" id="1.10.1040.50:FF:000004">
    <property type="entry name" value="Peroxisomal fatty acid beta-oxidation multifunctional protein"/>
    <property type="match status" value="1"/>
</dbReference>
<comment type="caution">
    <text evidence="11">The sequence shown here is derived from an EMBL/GenBank/DDBJ whole genome shotgun (WGS) entry which is preliminary data.</text>
</comment>
<evidence type="ECO:0000256" key="8">
    <source>
        <dbReference type="SAM" id="Phobius"/>
    </source>
</evidence>
<feature type="transmembrane region" description="Helical" evidence="8">
    <location>
        <begin position="255"/>
        <end position="275"/>
    </location>
</feature>
<sequence length="279" mass="31180">MPLLEIVRTQKTSPQVILDLMTIGKVINKVPVVVGNCTGFAVNRTFFPYTQGAHLLVNLGVDLFRIEGVISNFGLPMGPFQLQDVSGYGVFLAVWKEFAKAFPDRVFMSPLIELLMKNGRNGKINGKGYYIYEKGSKPKPDPSILPIIEECRRQTKLMPAGKPITITDKEILEMVLFPVVNEACRVLDEEVVVRASDLDTTSVLGMSFPSHRGGIVFWADTVGANHVYKSLKEWSEAYGSFYKPSKYLEERAIKGIPLVTILSLFLFFFFLFSSLPNVA</sequence>
<keyword evidence="8" id="KW-1133">Transmembrane helix</keyword>
<evidence type="ECO:0008006" key="13">
    <source>
        <dbReference type="Google" id="ProtNLM"/>
    </source>
</evidence>
<keyword evidence="8" id="KW-0472">Membrane</keyword>
<protein>
    <recommendedName>
        <fullName evidence="13">3-hydroxyacyl-CoA dehydrogenase C-terminal domain-containing protein</fullName>
    </recommendedName>
</protein>
<dbReference type="GO" id="GO:0070403">
    <property type="term" value="F:NAD+ binding"/>
    <property type="evidence" value="ECO:0007669"/>
    <property type="project" value="InterPro"/>
</dbReference>
<evidence type="ECO:0000256" key="5">
    <source>
        <dbReference type="ARBA" id="ARBA00023268"/>
    </source>
</evidence>
<evidence type="ECO:0000256" key="2">
    <source>
        <dbReference type="ARBA" id="ARBA00023002"/>
    </source>
</evidence>
<dbReference type="Proteomes" id="UP000593572">
    <property type="component" value="Unassembled WGS sequence"/>
</dbReference>
<dbReference type="InterPro" id="IPR006180">
    <property type="entry name" value="3-OHacyl-CoA_DH_CS"/>
</dbReference>
<evidence type="ECO:0000259" key="10">
    <source>
        <dbReference type="Pfam" id="PF02737"/>
    </source>
</evidence>
<gene>
    <name evidence="11" type="ORF">Golob_018792</name>
</gene>
<evidence type="ECO:0000256" key="1">
    <source>
        <dbReference type="ARBA" id="ARBA00007005"/>
    </source>
</evidence>
<evidence type="ECO:0000256" key="4">
    <source>
        <dbReference type="ARBA" id="ARBA00023239"/>
    </source>
</evidence>
<reference evidence="11 12" key="1">
    <citation type="journal article" date="2019" name="Genome Biol. Evol.">
        <title>Insights into the evolution of the New World diploid cottons (Gossypium, subgenus Houzingenia) based on genome sequencing.</title>
        <authorList>
            <person name="Grover C.E."/>
            <person name="Arick M.A. 2nd"/>
            <person name="Thrash A."/>
            <person name="Conover J.L."/>
            <person name="Sanders W.S."/>
            <person name="Peterson D.G."/>
            <person name="Frelichowski J.E."/>
            <person name="Scheffler J.A."/>
            <person name="Scheffler B.E."/>
            <person name="Wendel J.F."/>
        </authorList>
    </citation>
    <scope>NUCLEOTIDE SEQUENCE [LARGE SCALE GENOMIC DNA]</scope>
    <source>
        <strain evidence="11">157</strain>
        <tissue evidence="11">Leaf</tissue>
    </source>
</reference>
<name>A0A7J8L5B8_9ROSI</name>
<dbReference type="Gene3D" id="3.40.50.720">
    <property type="entry name" value="NAD(P)-binding Rossmann-like Domain"/>
    <property type="match status" value="1"/>
</dbReference>